<organism evidence="1 2">
    <name type="scientific">Candidatus Komeilibacteria bacterium RIFCSPLOWO2_02_FULL_48_11</name>
    <dbReference type="NCBI Taxonomy" id="1798553"/>
    <lineage>
        <taxon>Bacteria</taxon>
        <taxon>Candidatus Komeiliibacteriota</taxon>
    </lineage>
</organism>
<dbReference type="EMBL" id="MHKO01000058">
    <property type="protein sequence ID" value="OGY90919.1"/>
    <property type="molecule type" value="Genomic_DNA"/>
</dbReference>
<dbReference type="Proteomes" id="UP000178109">
    <property type="component" value="Unassembled WGS sequence"/>
</dbReference>
<sequence>MRLFVDERASSKFAGKYVFFDNDFLSEIFSDEELFKKTLEFFSRGFLTIDPLIKFEFLRDTYLPEQRKLKEDFISKAIFTPAISHNDIFVRLQSNALLLSKIYTHEKQPNCKPSFIDLMLAGRMMFHENIGVLVTRNKKDYPSCVFDIEIFLNAERPKDGVILSYSVLCFNRRKFNVCYRNLQTLDQGI</sequence>
<evidence type="ECO:0008006" key="3">
    <source>
        <dbReference type="Google" id="ProtNLM"/>
    </source>
</evidence>
<evidence type="ECO:0000313" key="2">
    <source>
        <dbReference type="Proteomes" id="UP000178109"/>
    </source>
</evidence>
<evidence type="ECO:0000313" key="1">
    <source>
        <dbReference type="EMBL" id="OGY90919.1"/>
    </source>
</evidence>
<dbReference type="AlphaFoldDB" id="A0A1G2BQS0"/>
<protein>
    <recommendedName>
        <fullName evidence="3">PIN domain-containing protein</fullName>
    </recommendedName>
</protein>
<reference evidence="1 2" key="1">
    <citation type="journal article" date="2016" name="Nat. Commun.">
        <title>Thousands of microbial genomes shed light on interconnected biogeochemical processes in an aquifer system.</title>
        <authorList>
            <person name="Anantharaman K."/>
            <person name="Brown C.T."/>
            <person name="Hug L.A."/>
            <person name="Sharon I."/>
            <person name="Castelle C.J."/>
            <person name="Probst A.J."/>
            <person name="Thomas B.C."/>
            <person name="Singh A."/>
            <person name="Wilkins M.J."/>
            <person name="Karaoz U."/>
            <person name="Brodie E.L."/>
            <person name="Williams K.H."/>
            <person name="Hubbard S.S."/>
            <person name="Banfield J.F."/>
        </authorList>
    </citation>
    <scope>NUCLEOTIDE SEQUENCE [LARGE SCALE GENOMIC DNA]</scope>
</reference>
<dbReference type="STRING" id="1798553.A3H70_01725"/>
<gene>
    <name evidence="1" type="ORF">A3H70_01725</name>
</gene>
<accession>A0A1G2BQS0</accession>
<name>A0A1G2BQS0_9BACT</name>
<comment type="caution">
    <text evidence="1">The sequence shown here is derived from an EMBL/GenBank/DDBJ whole genome shotgun (WGS) entry which is preliminary data.</text>
</comment>
<proteinExistence type="predicted"/>